<feature type="domain" description="Beta-lactamase-related" evidence="2">
    <location>
        <begin position="27"/>
        <end position="183"/>
    </location>
</feature>
<accession>A0A7V2WT36</accession>
<dbReference type="Gene3D" id="3.40.710.10">
    <property type="entry name" value="DD-peptidase/beta-lactamase superfamily"/>
    <property type="match status" value="1"/>
</dbReference>
<gene>
    <name evidence="3" type="ORF">ENJ63_02295</name>
</gene>
<dbReference type="Pfam" id="PF00144">
    <property type="entry name" value="Beta-lactamase"/>
    <property type="match status" value="1"/>
</dbReference>
<dbReference type="InterPro" id="IPR050789">
    <property type="entry name" value="Diverse_Enzym_Activities"/>
</dbReference>
<protein>
    <submittedName>
        <fullName evidence="3">Class A beta-lactamase-related serine hydrolase</fullName>
    </submittedName>
</protein>
<evidence type="ECO:0000259" key="2">
    <source>
        <dbReference type="Pfam" id="PF00144"/>
    </source>
</evidence>
<dbReference type="EMBL" id="DRND01000190">
    <property type="protein sequence ID" value="HFC46693.1"/>
    <property type="molecule type" value="Genomic_DNA"/>
</dbReference>
<evidence type="ECO:0000256" key="1">
    <source>
        <dbReference type="ARBA" id="ARBA00022801"/>
    </source>
</evidence>
<sequence length="184" mass="19989">MTTIKGLKTISRSTLSGELRTILTPLIEGAIRDQIFPGCSIGVWIKGHGPYYLSWGHIEYGDASVPVTGHTLFDLASLTKPLVTAILTLDLVARGRFKLNSTLKEVTGLGPCPREKSSIEILHLLHHQSGLPSWLPLYEGFRGVAQVTQAILDTPLRSPPGTTTEYSDLGFILLGAIICELEGR</sequence>
<dbReference type="PANTHER" id="PTHR43283">
    <property type="entry name" value="BETA-LACTAMASE-RELATED"/>
    <property type="match status" value="1"/>
</dbReference>
<evidence type="ECO:0000313" key="3">
    <source>
        <dbReference type="EMBL" id="HFC46693.1"/>
    </source>
</evidence>
<reference evidence="3" key="1">
    <citation type="journal article" date="2020" name="mSystems">
        <title>Genome- and Community-Level Interaction Insights into Carbon Utilization and Element Cycling Functions of Hydrothermarchaeota in Hydrothermal Sediment.</title>
        <authorList>
            <person name="Zhou Z."/>
            <person name="Liu Y."/>
            <person name="Xu W."/>
            <person name="Pan J."/>
            <person name="Luo Z.H."/>
            <person name="Li M."/>
        </authorList>
    </citation>
    <scope>NUCLEOTIDE SEQUENCE [LARGE SCALE GENOMIC DNA]</scope>
    <source>
        <strain evidence="3">HyVt-503</strain>
    </source>
</reference>
<keyword evidence="1 3" id="KW-0378">Hydrolase</keyword>
<dbReference type="SUPFAM" id="SSF56601">
    <property type="entry name" value="beta-lactamase/transpeptidase-like"/>
    <property type="match status" value="1"/>
</dbReference>
<feature type="non-terminal residue" evidence="3">
    <location>
        <position position="184"/>
    </location>
</feature>
<name>A0A7V2WT36_9BACT</name>
<dbReference type="GO" id="GO:0016787">
    <property type="term" value="F:hydrolase activity"/>
    <property type="evidence" value="ECO:0007669"/>
    <property type="project" value="UniProtKB-KW"/>
</dbReference>
<dbReference type="AlphaFoldDB" id="A0A7V2WT36"/>
<proteinExistence type="predicted"/>
<dbReference type="InterPro" id="IPR012338">
    <property type="entry name" value="Beta-lactam/transpept-like"/>
</dbReference>
<organism evidence="3">
    <name type="scientific">Dissulfuribacter thermophilus</name>
    <dbReference type="NCBI Taxonomy" id="1156395"/>
    <lineage>
        <taxon>Bacteria</taxon>
        <taxon>Pseudomonadati</taxon>
        <taxon>Thermodesulfobacteriota</taxon>
        <taxon>Dissulfuribacteria</taxon>
        <taxon>Dissulfuribacterales</taxon>
        <taxon>Dissulfuribacteraceae</taxon>
        <taxon>Dissulfuribacter</taxon>
    </lineage>
</organism>
<dbReference type="PANTHER" id="PTHR43283:SF11">
    <property type="entry name" value="BETA-LACTAMASE-RELATED DOMAIN-CONTAINING PROTEIN"/>
    <property type="match status" value="1"/>
</dbReference>
<comment type="caution">
    <text evidence="3">The sequence shown here is derived from an EMBL/GenBank/DDBJ whole genome shotgun (WGS) entry which is preliminary data.</text>
</comment>
<dbReference type="Proteomes" id="UP000885797">
    <property type="component" value="Unassembled WGS sequence"/>
</dbReference>
<dbReference type="InterPro" id="IPR001466">
    <property type="entry name" value="Beta-lactam-related"/>
</dbReference>